<dbReference type="PANTHER" id="PTHR10091">
    <property type="entry name" value="ALDOSE-1-EPIMERASE"/>
    <property type="match status" value="1"/>
</dbReference>
<evidence type="ECO:0000256" key="1">
    <source>
        <dbReference type="ARBA" id="ARBA00001614"/>
    </source>
</evidence>
<sequence>MLIVDFSYSAKPLIEKNLERLVTIIKKQEFVVEIIEEMYECEKLSTIKISKSDFSVELFSYGASITELCLPDRTGKLENIVLNFSNKQSYLTERGFLGASVGRCAGRIAGGEYLLNGQRLDLEKNEGENHLHGGNKGFDTTHWIYEVVEEETAVTVTFSHTFEDGEGGYPGNLAMEISYTVFADQRIKICYRGVADKDTLLNPTNHTYFNLSGGREKNVANHYLKISSDYYASLNQVHLPVYPLIDSTGTDFDFNETARLTSVFESENHQIVQENGLNHPIFLKEVADAQSAPITLCHPESGRQLRIKTTNSYVICYTGNHFETSGDPAFHGGIALETQELYEEGMALGGKSSVVLEKGEIVSSWTEWSFDLLDDSV</sequence>
<keyword evidence="13" id="KW-1185">Reference proteome</keyword>
<proteinExistence type="inferred from homology"/>
<dbReference type="InterPro" id="IPR018052">
    <property type="entry name" value="Ald1_epimerase_CS"/>
</dbReference>
<dbReference type="Gene3D" id="2.70.98.10">
    <property type="match status" value="1"/>
</dbReference>
<evidence type="ECO:0000313" key="12">
    <source>
        <dbReference type="EMBL" id="WYJ90226.1"/>
    </source>
</evidence>
<dbReference type="PROSITE" id="PS00545">
    <property type="entry name" value="ALDOSE_1_EPIMERASE"/>
    <property type="match status" value="1"/>
</dbReference>
<dbReference type="EC" id="5.1.3.3" evidence="4 8"/>
<dbReference type="AlphaFoldDB" id="A0A242K395"/>
<comment type="catalytic activity">
    <reaction evidence="1 8">
        <text>alpha-D-glucose = beta-D-glucose</text>
        <dbReference type="Rhea" id="RHEA:10264"/>
        <dbReference type="ChEBI" id="CHEBI:15903"/>
        <dbReference type="ChEBI" id="CHEBI:17925"/>
        <dbReference type="EC" id="5.1.3.3"/>
    </reaction>
</comment>
<dbReference type="InterPro" id="IPR011013">
    <property type="entry name" value="Gal_mutarotase_sf_dom"/>
</dbReference>
<evidence type="ECO:0000313" key="11">
    <source>
        <dbReference type="EMBL" id="OTP13383.1"/>
    </source>
</evidence>
<dbReference type="EMBL" id="NGMM01000005">
    <property type="protein sequence ID" value="OTP13383.1"/>
    <property type="molecule type" value="Genomic_DNA"/>
</dbReference>
<protein>
    <recommendedName>
        <fullName evidence="5 8">Aldose 1-epimerase</fullName>
        <ecNumber evidence="4 8">5.1.3.3</ecNumber>
    </recommendedName>
</protein>
<dbReference type="RefSeq" id="WP_086349890.1">
    <property type="nucleotide sequence ID" value="NZ_CP147247.1"/>
</dbReference>
<dbReference type="Proteomes" id="UP000195141">
    <property type="component" value="Chromosome"/>
</dbReference>
<dbReference type="GO" id="GO:0004034">
    <property type="term" value="F:aldose 1-epimerase activity"/>
    <property type="evidence" value="ECO:0007669"/>
    <property type="project" value="UniProtKB-EC"/>
</dbReference>
<dbReference type="InterPro" id="IPR015443">
    <property type="entry name" value="Aldose_1-epimerase"/>
</dbReference>
<evidence type="ECO:0000256" key="9">
    <source>
        <dbReference type="PIRSR" id="PIRSR005096-1"/>
    </source>
</evidence>
<dbReference type="PANTHER" id="PTHR10091:SF0">
    <property type="entry name" value="GALACTOSE MUTAROTASE"/>
    <property type="match status" value="1"/>
</dbReference>
<dbReference type="GO" id="GO:0030246">
    <property type="term" value="F:carbohydrate binding"/>
    <property type="evidence" value="ECO:0007669"/>
    <property type="project" value="InterPro"/>
</dbReference>
<evidence type="ECO:0000256" key="6">
    <source>
        <dbReference type="ARBA" id="ARBA00023235"/>
    </source>
</evidence>
<feature type="binding site" evidence="10">
    <location>
        <begin position="206"/>
        <end position="208"/>
    </location>
    <ligand>
        <name>beta-D-galactose</name>
        <dbReference type="ChEBI" id="CHEBI:27667"/>
    </ligand>
</feature>
<dbReference type="OrthoDB" id="9779408at2"/>
<dbReference type="Pfam" id="PF01263">
    <property type="entry name" value="Aldose_epim"/>
    <property type="match status" value="1"/>
</dbReference>
<evidence type="ECO:0000256" key="2">
    <source>
        <dbReference type="ARBA" id="ARBA00005028"/>
    </source>
</evidence>
<dbReference type="EMBL" id="CP147247">
    <property type="protein sequence ID" value="WYJ90226.1"/>
    <property type="molecule type" value="Genomic_DNA"/>
</dbReference>
<dbReference type="GO" id="GO:0005737">
    <property type="term" value="C:cytoplasm"/>
    <property type="evidence" value="ECO:0007669"/>
    <property type="project" value="TreeGrafter"/>
</dbReference>
<dbReference type="UniPathway" id="UPA00242"/>
<dbReference type="InterPro" id="IPR047215">
    <property type="entry name" value="Galactose_mutarotase-like"/>
</dbReference>
<comment type="pathway">
    <text evidence="2 8">Carbohydrate metabolism; hexose metabolism.</text>
</comment>
<evidence type="ECO:0000256" key="3">
    <source>
        <dbReference type="ARBA" id="ARBA00006206"/>
    </source>
</evidence>
<comment type="similarity">
    <text evidence="3 8">Belongs to the aldose epimerase family.</text>
</comment>
<evidence type="ECO:0000256" key="10">
    <source>
        <dbReference type="PIRSR" id="PIRSR005096-3"/>
    </source>
</evidence>
<dbReference type="SUPFAM" id="SSF74650">
    <property type="entry name" value="Galactose mutarotase-like"/>
    <property type="match status" value="1"/>
</dbReference>
<dbReference type="InterPro" id="IPR014718">
    <property type="entry name" value="GH-type_carb-bd"/>
</dbReference>
<feature type="active site" description="Proton donor" evidence="9">
    <location>
        <position position="206"/>
    </location>
</feature>
<evidence type="ECO:0000313" key="13">
    <source>
        <dbReference type="Proteomes" id="UP000195141"/>
    </source>
</evidence>
<dbReference type="GO" id="GO:0033499">
    <property type="term" value="P:galactose catabolic process via UDP-galactose, Leloir pathway"/>
    <property type="evidence" value="ECO:0007669"/>
    <property type="project" value="TreeGrafter"/>
</dbReference>
<reference evidence="12" key="3">
    <citation type="submission" date="2024-03" db="EMBL/GenBank/DDBJ databases">
        <title>The Genome Sequence of Enterococcus sp. DIV0242b.</title>
        <authorList>
            <consortium name="The Broad Institute Genomics Platform"/>
            <consortium name="The Broad Institute Microbial Omics Core"/>
            <consortium name="The Broad Institute Genomic Center for Infectious Diseases"/>
            <person name="Earl A."/>
            <person name="Manson A."/>
            <person name="Gilmore M."/>
            <person name="Schwartman J."/>
            <person name="Shea T."/>
            <person name="Abouelleil A."/>
            <person name="Cao P."/>
            <person name="Chapman S."/>
            <person name="Cusick C."/>
            <person name="Young S."/>
            <person name="Neafsey D."/>
            <person name="Nusbaum C."/>
            <person name="Birren B."/>
        </authorList>
    </citation>
    <scope>NUCLEOTIDE SEQUENCE</scope>
    <source>
        <strain evidence="12">9E7_DIV0242</strain>
    </source>
</reference>
<name>A0A242K395_9ENTE</name>
<keyword evidence="7 8" id="KW-0119">Carbohydrate metabolism</keyword>
<feature type="active site" description="Proton acceptor" evidence="9">
    <location>
        <position position="337"/>
    </location>
</feature>
<evidence type="ECO:0000256" key="4">
    <source>
        <dbReference type="ARBA" id="ARBA00013185"/>
    </source>
</evidence>
<reference evidence="11" key="1">
    <citation type="submission" date="2017-05" db="EMBL/GenBank/DDBJ databases">
        <title>The Genome Sequence of Enterococcus sp. 9E7_DIV0242.</title>
        <authorList>
            <consortium name="The Broad Institute Genomics Platform"/>
            <consortium name="The Broad Institute Genomic Center for Infectious Diseases"/>
            <person name="Earl A."/>
            <person name="Manson A."/>
            <person name="Schwartman J."/>
            <person name="Gilmore M."/>
            <person name="Abouelleil A."/>
            <person name="Cao P."/>
            <person name="Chapman S."/>
            <person name="Cusick C."/>
            <person name="Shea T."/>
            <person name="Young S."/>
            <person name="Neafsey D."/>
            <person name="Nusbaum C."/>
            <person name="Birren B."/>
        </authorList>
    </citation>
    <scope>NUCLEOTIDE SEQUENCE [LARGE SCALE GENOMIC DNA]</scope>
    <source>
        <strain evidence="11">9E7_DIV0242</strain>
    </source>
</reference>
<dbReference type="GO" id="GO:0006006">
    <property type="term" value="P:glucose metabolic process"/>
    <property type="evidence" value="ECO:0007669"/>
    <property type="project" value="TreeGrafter"/>
</dbReference>
<evidence type="ECO:0000256" key="5">
    <source>
        <dbReference type="ARBA" id="ARBA00014165"/>
    </source>
</evidence>
<organism evidence="11">
    <name type="scientific">Candidatus Enterococcus clewellii</name>
    <dbReference type="NCBI Taxonomy" id="1834193"/>
    <lineage>
        <taxon>Bacteria</taxon>
        <taxon>Bacillati</taxon>
        <taxon>Bacillota</taxon>
        <taxon>Bacilli</taxon>
        <taxon>Lactobacillales</taxon>
        <taxon>Enterococcaceae</taxon>
        <taxon>Enterococcus</taxon>
    </lineage>
</organism>
<keyword evidence="6 8" id="KW-0413">Isomerase</keyword>
<reference evidence="12" key="2">
    <citation type="submission" date="2017-05" db="EMBL/GenBank/DDBJ databases">
        <authorList>
            <consortium name="The Broad Institute Genomics Platform"/>
            <consortium name="The Broad Institute Genomic Center for Infectious Diseases"/>
            <person name="Earl A."/>
            <person name="Manson A."/>
            <person name="Schwartman J."/>
            <person name="Gilmore M."/>
            <person name="Abouelleil A."/>
            <person name="Cao P."/>
            <person name="Chapman S."/>
            <person name="Cusick C."/>
            <person name="Shea T."/>
            <person name="Young S."/>
            <person name="Neafsey D."/>
            <person name="Nusbaum C."/>
            <person name="Birren B."/>
        </authorList>
    </citation>
    <scope>NUCLEOTIDE SEQUENCE</scope>
    <source>
        <strain evidence="12">9E7_DIV0242</strain>
    </source>
</reference>
<accession>A0A242K395</accession>
<dbReference type="CDD" id="cd09019">
    <property type="entry name" value="galactose_mutarotase_like"/>
    <property type="match status" value="1"/>
</dbReference>
<dbReference type="PIRSF" id="PIRSF005096">
    <property type="entry name" value="GALM"/>
    <property type="match status" value="1"/>
</dbReference>
<evidence type="ECO:0000256" key="8">
    <source>
        <dbReference type="PIRNR" id="PIRNR005096"/>
    </source>
</evidence>
<gene>
    <name evidence="12" type="ORF">A5888_001954</name>
    <name evidence="11" type="ORF">A5888_002861</name>
</gene>
<dbReference type="InterPro" id="IPR008183">
    <property type="entry name" value="Aldose_1/G6P_1-epimerase"/>
</dbReference>
<evidence type="ECO:0000256" key="7">
    <source>
        <dbReference type="ARBA" id="ARBA00023277"/>
    </source>
</evidence>